<gene>
    <name evidence="6" type="ORF">BXYJ_LOCUS14314</name>
</gene>
<dbReference type="PROSITE" id="PS50280">
    <property type="entry name" value="SET"/>
    <property type="match status" value="1"/>
</dbReference>
<evidence type="ECO:0000259" key="5">
    <source>
        <dbReference type="PROSITE" id="PS50280"/>
    </source>
</evidence>
<dbReference type="EMBL" id="CAJFDI010000006">
    <property type="protein sequence ID" value="CAD5234223.1"/>
    <property type="molecule type" value="Genomic_DNA"/>
</dbReference>
<organism evidence="6 7">
    <name type="scientific">Bursaphelenchus xylophilus</name>
    <name type="common">Pinewood nematode worm</name>
    <name type="synonym">Aphelenchoides xylophilus</name>
    <dbReference type="NCBI Taxonomy" id="6326"/>
    <lineage>
        <taxon>Eukaryota</taxon>
        <taxon>Metazoa</taxon>
        <taxon>Ecdysozoa</taxon>
        <taxon>Nematoda</taxon>
        <taxon>Chromadorea</taxon>
        <taxon>Rhabditida</taxon>
        <taxon>Tylenchina</taxon>
        <taxon>Tylenchomorpha</taxon>
        <taxon>Aphelenchoidea</taxon>
        <taxon>Aphelenchoididae</taxon>
        <taxon>Bursaphelenchus</taxon>
    </lineage>
</organism>
<dbReference type="InterPro" id="IPR050600">
    <property type="entry name" value="SETD3_SETD6_MTase"/>
</dbReference>
<sequence length="475" mass="54734">MSLNLSDARITSLTDLWQTTLCGAPSANVNELFKEHLRIREALGVNDKEIFHMHKHIDRKDRAEAVENLPKWLEERGIGHEAVEIRESEFGYGLFAKKDLEVDDVPIEVPNSATLSLAYGEEKKELRKMHDCDTMLSSMPNVTLAMIVAECVLSKDKKFTPYLESLPPSHRTPIFFTVEELKKLRPSSVFEATLLMFRAISRHYVYFCLRVVKDALFLDNVGFKSTYNFRKSPLNSNKFTFDFYRWCVSTVSTRLNNVPTVGYDPERPSPIPTLVPLIDFANYKSFETNNASMVYDASSRMVQLQVKKPIKAGEEIFLHYGNRSNGDFLIHNGFVPQLGNPHDVFEMKLGFPLSRDCSDEEEFLQLHGVTPDRGVYHFLLDDKTADEKDLAETPLFLFCKIFVSDDLECIDEVPQKIKAQKFIVQRLQLLRQAYRDVKQPEGDDILDKFIFILKTGEIRLLKKFEEKFAALKFEE</sequence>
<dbReference type="Proteomes" id="UP000659654">
    <property type="component" value="Unassembled WGS sequence"/>
</dbReference>
<dbReference type="InterPro" id="IPR046341">
    <property type="entry name" value="SET_dom_sf"/>
</dbReference>
<dbReference type="SMR" id="A0A7I8X0G9"/>
<dbReference type="GO" id="GO:0018064">
    <property type="term" value="F:protein-L-histidine N-tele-methyltransferase activity"/>
    <property type="evidence" value="ECO:0007669"/>
    <property type="project" value="UniProtKB-EC"/>
</dbReference>
<evidence type="ECO:0000256" key="1">
    <source>
        <dbReference type="ARBA" id="ARBA00022603"/>
    </source>
</evidence>
<comment type="catalytic activity">
    <reaction evidence="4">
        <text>L-histidyl-[protein] + S-adenosyl-L-methionine = N(tele)-methyl-L-histidyl-[protein] + S-adenosyl-L-homocysteine + H(+)</text>
        <dbReference type="Rhea" id="RHEA:19369"/>
        <dbReference type="Rhea" id="RHEA-COMP:9745"/>
        <dbReference type="Rhea" id="RHEA-COMP:11600"/>
        <dbReference type="ChEBI" id="CHEBI:15378"/>
        <dbReference type="ChEBI" id="CHEBI:16367"/>
        <dbReference type="ChEBI" id="CHEBI:29979"/>
        <dbReference type="ChEBI" id="CHEBI:57856"/>
        <dbReference type="ChEBI" id="CHEBI:59789"/>
        <dbReference type="EC" id="2.1.1.85"/>
    </reaction>
</comment>
<dbReference type="PANTHER" id="PTHR13271">
    <property type="entry name" value="UNCHARACTERIZED PUTATIVE METHYLTRANSFERASE"/>
    <property type="match status" value="1"/>
</dbReference>
<keyword evidence="2 4" id="KW-0808">Transferase</keyword>
<evidence type="ECO:0000313" key="6">
    <source>
        <dbReference type="EMBL" id="CAD5234223.1"/>
    </source>
</evidence>
<dbReference type="PROSITE" id="PS51565">
    <property type="entry name" value="SAM_MT85_SETD3"/>
    <property type="match status" value="1"/>
</dbReference>
<evidence type="ECO:0000313" key="7">
    <source>
        <dbReference type="Proteomes" id="UP000659654"/>
    </source>
</evidence>
<dbReference type="InterPro" id="IPR001214">
    <property type="entry name" value="SET_dom"/>
</dbReference>
<dbReference type="Pfam" id="PF00856">
    <property type="entry name" value="SET"/>
    <property type="match status" value="1"/>
</dbReference>
<evidence type="ECO:0000256" key="3">
    <source>
        <dbReference type="ARBA" id="ARBA00022691"/>
    </source>
</evidence>
<keyword evidence="3 4" id="KW-0949">S-adenosyl-L-methionine</keyword>
<keyword evidence="1 4" id="KW-0489">Methyltransferase</keyword>
<evidence type="ECO:0000256" key="4">
    <source>
        <dbReference type="PROSITE-ProRule" id="PRU00898"/>
    </source>
</evidence>
<dbReference type="GO" id="GO:0016279">
    <property type="term" value="F:protein-lysine N-methyltransferase activity"/>
    <property type="evidence" value="ECO:0007669"/>
    <property type="project" value="TreeGrafter"/>
</dbReference>
<comment type="similarity">
    <text evidence="4">Belongs to the class V-like SAM-binding methyltransferase superfamily. SETD3 actin-histidine methyltransferase family.</text>
</comment>
<comment type="caution">
    <text evidence="6">The sequence shown here is derived from an EMBL/GenBank/DDBJ whole genome shotgun (WGS) entry which is preliminary data.</text>
</comment>
<dbReference type="SUPFAM" id="SSF82199">
    <property type="entry name" value="SET domain"/>
    <property type="match status" value="1"/>
</dbReference>
<proteinExistence type="inferred from homology"/>
<reference evidence="6" key="1">
    <citation type="submission" date="2020-09" db="EMBL/GenBank/DDBJ databases">
        <authorList>
            <person name="Kikuchi T."/>
        </authorList>
    </citation>
    <scope>NUCLEOTIDE SEQUENCE</scope>
    <source>
        <strain evidence="6">Ka4C1</strain>
    </source>
</reference>
<dbReference type="Gene3D" id="3.90.1410.10">
    <property type="entry name" value="set domain protein methyltransferase, domain 1"/>
    <property type="match status" value="1"/>
</dbReference>
<dbReference type="GO" id="GO:0032259">
    <property type="term" value="P:methylation"/>
    <property type="evidence" value="ECO:0007669"/>
    <property type="project" value="UniProtKB-KW"/>
</dbReference>
<dbReference type="EC" id="2.1.1.85" evidence="4"/>
<dbReference type="Proteomes" id="UP000582659">
    <property type="component" value="Unassembled WGS sequence"/>
</dbReference>
<dbReference type="InterPro" id="IPR025785">
    <property type="entry name" value="SETD3"/>
</dbReference>
<dbReference type="AlphaFoldDB" id="A0A7I8X0G9"/>
<feature type="domain" description="SET" evidence="5">
    <location>
        <begin position="81"/>
        <end position="321"/>
    </location>
</feature>
<dbReference type="OrthoDB" id="441812at2759"/>
<protein>
    <recommendedName>
        <fullName evidence="4">protein-histidine N-methyltransferase</fullName>
        <ecNumber evidence="4">2.1.1.85</ecNumber>
    </recommendedName>
</protein>
<name>A0A7I8X0G9_BURXY</name>
<dbReference type="EMBL" id="CAJFCV020000006">
    <property type="protein sequence ID" value="CAG9129878.1"/>
    <property type="molecule type" value="Genomic_DNA"/>
</dbReference>
<evidence type="ECO:0000256" key="2">
    <source>
        <dbReference type="ARBA" id="ARBA00022679"/>
    </source>
</evidence>
<dbReference type="PANTHER" id="PTHR13271:SF47">
    <property type="entry name" value="ACTIN-HISTIDINE N-METHYLTRANSFERASE"/>
    <property type="match status" value="1"/>
</dbReference>
<keyword evidence="7" id="KW-1185">Reference proteome</keyword>
<accession>A0A7I8X0G9</accession>